<evidence type="ECO:0000256" key="5">
    <source>
        <dbReference type="PROSITE-ProRule" id="PRU00169"/>
    </source>
</evidence>
<reference evidence="8 9" key="1">
    <citation type="submission" date="2016-10" db="EMBL/GenBank/DDBJ databases">
        <title>Comparative genome analysis of multiple Pseudomonas spp. focuses on biocontrol and plant growth promoting traits.</title>
        <authorList>
            <person name="Tao X.-Y."/>
            <person name="Taylor C.G."/>
        </authorList>
    </citation>
    <scope>NUCLEOTIDE SEQUENCE [LARGE SCALE GENOMIC DNA]</scope>
    <source>
        <strain evidence="8 9">24D3</strain>
    </source>
</reference>
<evidence type="ECO:0000259" key="7">
    <source>
        <dbReference type="PROSITE" id="PS50110"/>
    </source>
</evidence>
<dbReference type="InterPro" id="IPR011006">
    <property type="entry name" value="CheY-like_superfamily"/>
</dbReference>
<evidence type="ECO:0000256" key="4">
    <source>
        <dbReference type="ARBA" id="ARBA00023163"/>
    </source>
</evidence>
<dbReference type="InterPro" id="IPR016032">
    <property type="entry name" value="Sig_transdc_resp-reg_C-effctor"/>
</dbReference>
<dbReference type="SUPFAM" id="SSF46894">
    <property type="entry name" value="C-terminal effector domain of the bipartite response regulators"/>
    <property type="match status" value="1"/>
</dbReference>
<dbReference type="PRINTS" id="PR00038">
    <property type="entry name" value="HTHLUXR"/>
</dbReference>
<dbReference type="Pfam" id="PF00196">
    <property type="entry name" value="GerE"/>
    <property type="match status" value="1"/>
</dbReference>
<keyword evidence="2" id="KW-0805">Transcription regulation</keyword>
<proteinExistence type="predicted"/>
<dbReference type="AlphaFoldDB" id="A0A423LGD0"/>
<keyword evidence="1 5" id="KW-0597">Phosphoprotein</keyword>
<organism evidence="8 9">
    <name type="scientific">Pseudomonas fluorescens</name>
    <dbReference type="NCBI Taxonomy" id="294"/>
    <lineage>
        <taxon>Bacteria</taxon>
        <taxon>Pseudomonadati</taxon>
        <taxon>Pseudomonadota</taxon>
        <taxon>Gammaproteobacteria</taxon>
        <taxon>Pseudomonadales</taxon>
        <taxon>Pseudomonadaceae</taxon>
        <taxon>Pseudomonas</taxon>
    </lineage>
</organism>
<accession>A0A423LGD0</accession>
<feature type="modified residue" description="4-aspartylphosphate" evidence="5">
    <location>
        <position position="53"/>
    </location>
</feature>
<dbReference type="InterPro" id="IPR058245">
    <property type="entry name" value="NreC/VraR/RcsB-like_REC"/>
</dbReference>
<name>A0A423LGD0_PSEFL</name>
<dbReference type="PANTHER" id="PTHR43214">
    <property type="entry name" value="TWO-COMPONENT RESPONSE REGULATOR"/>
    <property type="match status" value="1"/>
</dbReference>
<dbReference type="GO" id="GO:0000160">
    <property type="term" value="P:phosphorelay signal transduction system"/>
    <property type="evidence" value="ECO:0007669"/>
    <property type="project" value="InterPro"/>
</dbReference>
<dbReference type="InterPro" id="IPR000792">
    <property type="entry name" value="Tscrpt_reg_LuxR_C"/>
</dbReference>
<dbReference type="InterPro" id="IPR039420">
    <property type="entry name" value="WalR-like"/>
</dbReference>
<dbReference type="EMBL" id="MOBU01000010">
    <property type="protein sequence ID" value="RON67328.1"/>
    <property type="molecule type" value="Genomic_DNA"/>
</dbReference>
<keyword evidence="3 8" id="KW-0238">DNA-binding</keyword>
<gene>
    <name evidence="8" type="ORF">BK671_15285</name>
</gene>
<dbReference type="PROSITE" id="PS50043">
    <property type="entry name" value="HTH_LUXR_2"/>
    <property type="match status" value="1"/>
</dbReference>
<evidence type="ECO:0000313" key="9">
    <source>
        <dbReference type="Proteomes" id="UP000285757"/>
    </source>
</evidence>
<dbReference type="SUPFAM" id="SSF52172">
    <property type="entry name" value="CheY-like"/>
    <property type="match status" value="1"/>
</dbReference>
<dbReference type="RefSeq" id="WP_123533026.1">
    <property type="nucleotide sequence ID" value="NZ_MOBU01000010.1"/>
</dbReference>
<evidence type="ECO:0000256" key="1">
    <source>
        <dbReference type="ARBA" id="ARBA00022553"/>
    </source>
</evidence>
<dbReference type="SMART" id="SM00448">
    <property type="entry name" value="REC"/>
    <property type="match status" value="1"/>
</dbReference>
<evidence type="ECO:0000256" key="3">
    <source>
        <dbReference type="ARBA" id="ARBA00023125"/>
    </source>
</evidence>
<dbReference type="Proteomes" id="UP000285757">
    <property type="component" value="Unassembled WGS sequence"/>
</dbReference>
<dbReference type="GO" id="GO:0003677">
    <property type="term" value="F:DNA binding"/>
    <property type="evidence" value="ECO:0007669"/>
    <property type="project" value="UniProtKB-KW"/>
</dbReference>
<dbReference type="PANTHER" id="PTHR43214:SF41">
    <property type="entry name" value="NITRATE_NITRITE RESPONSE REGULATOR PROTEIN NARP"/>
    <property type="match status" value="1"/>
</dbReference>
<evidence type="ECO:0000313" key="8">
    <source>
        <dbReference type="EMBL" id="RON67328.1"/>
    </source>
</evidence>
<feature type="domain" description="Response regulatory" evidence="7">
    <location>
        <begin position="3"/>
        <end position="118"/>
    </location>
</feature>
<protein>
    <submittedName>
        <fullName evidence="8">DNA-binding response regulator</fullName>
    </submittedName>
</protein>
<dbReference type="GO" id="GO:0006355">
    <property type="term" value="P:regulation of DNA-templated transcription"/>
    <property type="evidence" value="ECO:0007669"/>
    <property type="project" value="InterPro"/>
</dbReference>
<dbReference type="Pfam" id="PF00072">
    <property type="entry name" value="Response_reg"/>
    <property type="match status" value="1"/>
</dbReference>
<dbReference type="Gene3D" id="3.40.50.2300">
    <property type="match status" value="1"/>
</dbReference>
<comment type="caution">
    <text evidence="8">The sequence shown here is derived from an EMBL/GenBank/DDBJ whole genome shotgun (WGS) entry which is preliminary data.</text>
</comment>
<dbReference type="PROSITE" id="PS00622">
    <property type="entry name" value="HTH_LUXR_1"/>
    <property type="match status" value="1"/>
</dbReference>
<dbReference type="CDD" id="cd17535">
    <property type="entry name" value="REC_NarL-like"/>
    <property type="match status" value="1"/>
</dbReference>
<dbReference type="CDD" id="cd06170">
    <property type="entry name" value="LuxR_C_like"/>
    <property type="match status" value="1"/>
</dbReference>
<evidence type="ECO:0000256" key="2">
    <source>
        <dbReference type="ARBA" id="ARBA00023015"/>
    </source>
</evidence>
<dbReference type="PROSITE" id="PS50110">
    <property type="entry name" value="RESPONSE_REGULATORY"/>
    <property type="match status" value="1"/>
</dbReference>
<evidence type="ECO:0000259" key="6">
    <source>
        <dbReference type="PROSITE" id="PS50043"/>
    </source>
</evidence>
<feature type="domain" description="HTH luxR-type" evidence="6">
    <location>
        <begin position="141"/>
        <end position="206"/>
    </location>
</feature>
<keyword evidence="4" id="KW-0804">Transcription</keyword>
<dbReference type="InterPro" id="IPR001789">
    <property type="entry name" value="Sig_transdc_resp-reg_receiver"/>
</dbReference>
<sequence>MNSALIVDDHPVVRAAVRIVLLAERFTTIHEASTGEQAMSLIREHQPRLVVLDLNLLGKSGLEFIPRIKADYPDCLILVFTSYPPEHCQERCIRAGARAYVAKSNSLEQLYKAVQAVKSGHCYFSALPDNTHSLSSAQVTETQLLKQLSDREMTILVHLAEGEANKMIAARLNLSHKTVSTYKTRLMAKLGLKSLMMVREFAKRNGLIREV</sequence>
<dbReference type="SMART" id="SM00421">
    <property type="entry name" value="HTH_LUXR"/>
    <property type="match status" value="1"/>
</dbReference>